<name>A0A6G7GJP0_KUEST</name>
<proteinExistence type="predicted"/>
<dbReference type="Proteomes" id="UP000501926">
    <property type="component" value="Chromosome"/>
</dbReference>
<keyword evidence="2" id="KW-1133">Transmembrane helix</keyword>
<evidence type="ECO:0000313" key="3">
    <source>
        <dbReference type="EMBL" id="QII09427.1"/>
    </source>
</evidence>
<dbReference type="InterPro" id="IPR036280">
    <property type="entry name" value="Multihaem_cyt_sf"/>
</dbReference>
<dbReference type="RefSeq" id="WP_164994282.1">
    <property type="nucleotide sequence ID" value="NZ_CP049055.1"/>
</dbReference>
<evidence type="ECO:0000256" key="2">
    <source>
        <dbReference type="SAM" id="Phobius"/>
    </source>
</evidence>
<evidence type="ECO:0000256" key="1">
    <source>
        <dbReference type="ARBA" id="ARBA00022729"/>
    </source>
</evidence>
<dbReference type="AlphaFoldDB" id="A0A6G7GJP0"/>
<accession>A0A6G7GJP0</accession>
<sequence>MFEEVKKLNKKHAVRLAISALIAIAIAAAALFFTVTKVKYTQYCGKCHSDVTFNNKCYNVLSGNIACIDCHAPENRSMKVMAVELADERCTSELCHPLQKLSETATRFKKTRDFRHATHTKHFPGNLTLRCVSCHSHNSNGERHFETAADACNVCHFTGMQQALLTSEKQPISECTLCHAPVEKTIQIYGNTFNHIAYEERKNVGCSDCHFAVVQGNGAVVRENCYVCHQTIQEKYTAPDMHDIHIMKHKTSCVACHNAITHTALKKNGVVLSNIPNLTFDLSLYKTQWMVMAGTGGAGIADEPDPMFIATLNCSACHKDVLLSKVASEVCNNCHDSGFDKIVSEQISFVSKRMRLLKVFLKRAKKLPLQNAGHVIIEAESNYYFIKEDGSNGAHNIKYVKDLLEYSITKLNQVLQEST</sequence>
<feature type="transmembrane region" description="Helical" evidence="2">
    <location>
        <begin position="12"/>
        <end position="33"/>
    </location>
</feature>
<gene>
    <name evidence="3" type="ORF">KsCSTR_00480</name>
</gene>
<dbReference type="EMBL" id="CP049055">
    <property type="protein sequence ID" value="QII09427.1"/>
    <property type="molecule type" value="Genomic_DNA"/>
</dbReference>
<keyword evidence="1" id="KW-0732">Signal</keyword>
<dbReference type="InterPro" id="IPR051829">
    <property type="entry name" value="Multiheme_Cytochr_ET"/>
</dbReference>
<keyword evidence="2" id="KW-0812">Transmembrane</keyword>
<keyword evidence="2" id="KW-0472">Membrane</keyword>
<dbReference type="PANTHER" id="PTHR35038">
    <property type="entry name" value="DISSIMILATORY SULFITE REDUCTASE SIRA"/>
    <property type="match status" value="1"/>
</dbReference>
<reference evidence="3 4" key="1">
    <citation type="submission" date="2020-02" db="EMBL/GenBank/DDBJ databases">
        <title>Newly sequenced genome of strain CSTR1 showed variability in Candidatus Kuenenia stuttgartiensis genomes.</title>
        <authorList>
            <person name="Ding C."/>
            <person name="Adrian L."/>
        </authorList>
    </citation>
    <scope>NUCLEOTIDE SEQUENCE [LARGE SCALE GENOMIC DNA]</scope>
    <source>
        <strain evidence="3 4">CSTR1</strain>
    </source>
</reference>
<dbReference type="SUPFAM" id="SSF48695">
    <property type="entry name" value="Multiheme cytochromes"/>
    <property type="match status" value="2"/>
</dbReference>
<evidence type="ECO:0000313" key="4">
    <source>
        <dbReference type="Proteomes" id="UP000501926"/>
    </source>
</evidence>
<dbReference type="Gene3D" id="3.90.10.10">
    <property type="entry name" value="Cytochrome C3"/>
    <property type="match status" value="1"/>
</dbReference>
<protein>
    <submittedName>
        <fullName evidence="3">Putative multiheme protein</fullName>
    </submittedName>
</protein>
<organism evidence="3 4">
    <name type="scientific">Kuenenia stuttgartiensis</name>
    <dbReference type="NCBI Taxonomy" id="174633"/>
    <lineage>
        <taxon>Bacteria</taxon>
        <taxon>Pseudomonadati</taxon>
        <taxon>Planctomycetota</taxon>
        <taxon>Candidatus Brocadiia</taxon>
        <taxon>Candidatus Brocadiales</taxon>
        <taxon>Candidatus Brocadiaceae</taxon>
        <taxon>Candidatus Kuenenia</taxon>
    </lineage>
</organism>